<comment type="caution">
    <text evidence="1">The sequence shown here is derived from an EMBL/GenBank/DDBJ whole genome shotgun (WGS) entry which is preliminary data.</text>
</comment>
<evidence type="ECO:0000313" key="2">
    <source>
        <dbReference type="Proteomes" id="UP001162164"/>
    </source>
</evidence>
<evidence type="ECO:0000313" key="1">
    <source>
        <dbReference type="EMBL" id="KAJ8969955.1"/>
    </source>
</evidence>
<organism evidence="1 2">
    <name type="scientific">Molorchus minor</name>
    <dbReference type="NCBI Taxonomy" id="1323400"/>
    <lineage>
        <taxon>Eukaryota</taxon>
        <taxon>Metazoa</taxon>
        <taxon>Ecdysozoa</taxon>
        <taxon>Arthropoda</taxon>
        <taxon>Hexapoda</taxon>
        <taxon>Insecta</taxon>
        <taxon>Pterygota</taxon>
        <taxon>Neoptera</taxon>
        <taxon>Endopterygota</taxon>
        <taxon>Coleoptera</taxon>
        <taxon>Polyphaga</taxon>
        <taxon>Cucujiformia</taxon>
        <taxon>Chrysomeloidea</taxon>
        <taxon>Cerambycidae</taxon>
        <taxon>Lamiinae</taxon>
        <taxon>Monochamini</taxon>
        <taxon>Molorchus</taxon>
    </lineage>
</organism>
<proteinExistence type="predicted"/>
<name>A0ABQ9J199_9CUCU</name>
<protein>
    <submittedName>
        <fullName evidence="1">Uncharacterized protein</fullName>
    </submittedName>
</protein>
<sequence>MKKPAVEGGHTIIVVSEINKQQYLFKRVGTFYVPMFLCTSLQDICGSVHFNNLNILHGISEIGETLADRFTPG</sequence>
<accession>A0ABQ9J199</accession>
<dbReference type="EMBL" id="JAPWTJ010001687">
    <property type="protein sequence ID" value="KAJ8969955.1"/>
    <property type="molecule type" value="Genomic_DNA"/>
</dbReference>
<reference evidence="1" key="1">
    <citation type="journal article" date="2023" name="Insect Mol. Biol.">
        <title>Genome sequencing provides insights into the evolution of gene families encoding plant cell wall-degrading enzymes in longhorned beetles.</title>
        <authorList>
            <person name="Shin N.R."/>
            <person name="Okamura Y."/>
            <person name="Kirsch R."/>
            <person name="Pauchet Y."/>
        </authorList>
    </citation>
    <scope>NUCLEOTIDE SEQUENCE</scope>
    <source>
        <strain evidence="1">MMC_N1</strain>
    </source>
</reference>
<keyword evidence="2" id="KW-1185">Reference proteome</keyword>
<dbReference type="Proteomes" id="UP001162164">
    <property type="component" value="Unassembled WGS sequence"/>
</dbReference>
<gene>
    <name evidence="1" type="ORF">NQ317_005192</name>
</gene>